<protein>
    <submittedName>
        <fullName evidence="1">Uncharacterized protein</fullName>
    </submittedName>
</protein>
<gene>
    <name evidence="1" type="ORF">QAD02_020382</name>
</gene>
<keyword evidence="2" id="KW-1185">Reference proteome</keyword>
<organism evidence="1 2">
    <name type="scientific">Eretmocerus hayati</name>
    <dbReference type="NCBI Taxonomy" id="131215"/>
    <lineage>
        <taxon>Eukaryota</taxon>
        <taxon>Metazoa</taxon>
        <taxon>Ecdysozoa</taxon>
        <taxon>Arthropoda</taxon>
        <taxon>Hexapoda</taxon>
        <taxon>Insecta</taxon>
        <taxon>Pterygota</taxon>
        <taxon>Neoptera</taxon>
        <taxon>Endopterygota</taxon>
        <taxon>Hymenoptera</taxon>
        <taxon>Apocrita</taxon>
        <taxon>Proctotrupomorpha</taxon>
        <taxon>Chalcidoidea</taxon>
        <taxon>Aphelinidae</taxon>
        <taxon>Aphelininae</taxon>
        <taxon>Eretmocerus</taxon>
    </lineage>
</organism>
<dbReference type="EMBL" id="CM056741">
    <property type="protein sequence ID" value="KAJ8684590.1"/>
    <property type="molecule type" value="Genomic_DNA"/>
</dbReference>
<name>A0ACC2PMC4_9HYME</name>
<dbReference type="Proteomes" id="UP001239111">
    <property type="component" value="Chromosome 1"/>
</dbReference>
<proteinExistence type="predicted"/>
<accession>A0ACC2PMC4</accession>
<sequence>MNVSVLLLLLAFCSFVASVEPENSDSHEWYINVWCKHYMEWALNTLTLVCVHQLLESRKRKFLGACVLEVLLPNSYAKKKYWVSPVLEYRSTHGYYRTGFSILHSEDLRFRNYCRMSPTQLENLVQMVGADIYKASFLREAIPVRERLVVTLSHMASGDSMASLASRFLIGDCTVCNIIHETTEALWRNLYPIVFRRQTRNDWRRIATGFEQKTHCPHCLGAIDGKHVVIQCPPNAGSGYY</sequence>
<evidence type="ECO:0000313" key="1">
    <source>
        <dbReference type="EMBL" id="KAJ8684590.1"/>
    </source>
</evidence>
<comment type="caution">
    <text evidence="1">The sequence shown here is derived from an EMBL/GenBank/DDBJ whole genome shotgun (WGS) entry which is preliminary data.</text>
</comment>
<evidence type="ECO:0000313" key="2">
    <source>
        <dbReference type="Proteomes" id="UP001239111"/>
    </source>
</evidence>
<reference evidence="1" key="1">
    <citation type="submission" date="2023-04" db="EMBL/GenBank/DDBJ databases">
        <title>A chromosome-level genome assembly of the parasitoid wasp Eretmocerus hayati.</title>
        <authorList>
            <person name="Zhong Y."/>
            <person name="Liu S."/>
            <person name="Liu Y."/>
        </authorList>
    </citation>
    <scope>NUCLEOTIDE SEQUENCE</scope>
    <source>
        <strain evidence="1">ZJU_SS_LIU_2023</strain>
    </source>
</reference>